<dbReference type="RefSeq" id="WP_123042821.1">
    <property type="nucleotide sequence ID" value="NZ_CP033433.1"/>
</dbReference>
<proteinExistence type="predicted"/>
<dbReference type="PANTHER" id="PTHR34387">
    <property type="entry name" value="SLR1258 PROTEIN"/>
    <property type="match status" value="1"/>
</dbReference>
<dbReference type="EMBL" id="CP033433">
    <property type="protein sequence ID" value="AYQ74741.1"/>
    <property type="molecule type" value="Genomic_DNA"/>
</dbReference>
<dbReference type="InterPro" id="IPR052022">
    <property type="entry name" value="26kDa_periplasmic_antigen"/>
</dbReference>
<organism evidence="1 2">
    <name type="scientific">Cohnella candidum</name>
    <dbReference type="NCBI Taxonomy" id="2674991"/>
    <lineage>
        <taxon>Bacteria</taxon>
        <taxon>Bacillati</taxon>
        <taxon>Bacillota</taxon>
        <taxon>Bacilli</taxon>
        <taxon>Bacillales</taxon>
        <taxon>Paenibacillaceae</taxon>
        <taxon>Cohnella</taxon>
    </lineage>
</organism>
<dbReference type="InterPro" id="IPR007497">
    <property type="entry name" value="SIMPL/DUF541"/>
</dbReference>
<dbReference type="KEGG" id="coh:EAV92_20615"/>
<dbReference type="Gene3D" id="3.30.110.170">
    <property type="entry name" value="Protein of unknown function (DUF541), domain 1"/>
    <property type="match status" value="1"/>
</dbReference>
<dbReference type="Proteomes" id="UP000269097">
    <property type="component" value="Chromosome"/>
</dbReference>
<evidence type="ECO:0000313" key="2">
    <source>
        <dbReference type="Proteomes" id="UP000269097"/>
    </source>
</evidence>
<reference evidence="1 2" key="1">
    <citation type="submission" date="2018-10" db="EMBL/GenBank/DDBJ databases">
        <title>Genome Sequence of Cohnella sp.</title>
        <authorList>
            <person name="Srinivasan S."/>
            <person name="Kim M.K."/>
        </authorList>
    </citation>
    <scope>NUCLEOTIDE SEQUENCE [LARGE SCALE GENOMIC DNA]</scope>
    <source>
        <strain evidence="1 2">18JY8-7</strain>
    </source>
</reference>
<dbReference type="GO" id="GO:0006974">
    <property type="term" value="P:DNA damage response"/>
    <property type="evidence" value="ECO:0007669"/>
    <property type="project" value="TreeGrafter"/>
</dbReference>
<protein>
    <submittedName>
        <fullName evidence="1">DUF541 domain-containing protein</fullName>
    </submittedName>
</protein>
<evidence type="ECO:0000313" key="1">
    <source>
        <dbReference type="EMBL" id="AYQ74741.1"/>
    </source>
</evidence>
<gene>
    <name evidence="1" type="ORF">EAV92_20615</name>
</gene>
<dbReference type="AlphaFoldDB" id="A0A3G3K3L4"/>
<name>A0A3G3K3L4_9BACL</name>
<sequence length="254" mass="26405">MMARGWRVTAVVLAAALIGWFGFGRGGEGIAKAESVAVTANAAALNTITVGATGSVKVDPDVAYVNAAVETHGATAGEAQKANADAFAAVEKVLYDKFGLSKKDVQTTGFYVQPEYNYTEKEGRKLTGYTATHSVKVSYRKLEDIGKLLDAMSAAGANRMDGVQFGTEKADQYELDALKKAMANADAKANVLAASAKRTVKGVINIVQGVSTPPPVLYAAKELASASADSAGAPTSVQTGQIEISASVTVQYQM</sequence>
<keyword evidence="2" id="KW-1185">Reference proteome</keyword>
<dbReference type="Pfam" id="PF04402">
    <property type="entry name" value="SIMPL"/>
    <property type="match status" value="1"/>
</dbReference>
<dbReference type="Gene3D" id="3.30.70.2970">
    <property type="entry name" value="Protein of unknown function (DUF541), domain 2"/>
    <property type="match status" value="1"/>
</dbReference>
<accession>A0A3G3K3L4</accession>
<dbReference type="PANTHER" id="PTHR34387:SF1">
    <property type="entry name" value="PERIPLASMIC IMMUNOGENIC PROTEIN"/>
    <property type="match status" value="1"/>
</dbReference>